<dbReference type="PANTHER" id="PTHR35896:SF3">
    <property type="entry name" value="MAJOR FACILITATOR SUPERFAMILY TRANSPORTER"/>
    <property type="match status" value="1"/>
</dbReference>
<evidence type="ECO:0000256" key="2">
    <source>
        <dbReference type="SAM" id="Phobius"/>
    </source>
</evidence>
<keyword evidence="2" id="KW-1133">Transmembrane helix</keyword>
<evidence type="ECO:0000256" key="1">
    <source>
        <dbReference type="SAM" id="MobiDB-lite"/>
    </source>
</evidence>
<evidence type="ECO:0000313" key="3">
    <source>
        <dbReference type="EMBL" id="KAJ6442621.1"/>
    </source>
</evidence>
<organism evidence="3 4">
    <name type="scientific">Purpureocillium lavendulum</name>
    <dbReference type="NCBI Taxonomy" id="1247861"/>
    <lineage>
        <taxon>Eukaryota</taxon>
        <taxon>Fungi</taxon>
        <taxon>Dikarya</taxon>
        <taxon>Ascomycota</taxon>
        <taxon>Pezizomycotina</taxon>
        <taxon>Sordariomycetes</taxon>
        <taxon>Hypocreomycetidae</taxon>
        <taxon>Hypocreales</taxon>
        <taxon>Ophiocordycipitaceae</taxon>
        <taxon>Purpureocillium</taxon>
    </lineage>
</organism>
<keyword evidence="4" id="KW-1185">Reference proteome</keyword>
<gene>
    <name evidence="3" type="ORF">O9K51_03796</name>
</gene>
<dbReference type="Proteomes" id="UP001163105">
    <property type="component" value="Unassembled WGS sequence"/>
</dbReference>
<name>A0AB34FV09_9HYPO</name>
<accession>A0AB34FV09</accession>
<reference evidence="3" key="1">
    <citation type="submission" date="2023-01" db="EMBL/GenBank/DDBJ databases">
        <title>The growth and conidiation of Purpureocillium lavendulum are regulated by nitrogen source and histone H3K14 acetylation.</title>
        <authorList>
            <person name="Tang P."/>
            <person name="Han J."/>
            <person name="Zhang C."/>
            <person name="Tang P."/>
            <person name="Qi F."/>
            <person name="Zhang K."/>
            <person name="Liang L."/>
        </authorList>
    </citation>
    <scope>NUCLEOTIDE SEQUENCE</scope>
    <source>
        <strain evidence="3">YMF1.00683</strain>
    </source>
</reference>
<keyword evidence="2" id="KW-0812">Transmembrane</keyword>
<dbReference type="PANTHER" id="PTHR35896">
    <property type="entry name" value="IG-LIKE DOMAIN-CONTAINING PROTEIN"/>
    <property type="match status" value="1"/>
</dbReference>
<dbReference type="InterPro" id="IPR053008">
    <property type="entry name" value="Phomopsin_biosynth_assoc"/>
</dbReference>
<proteinExistence type="predicted"/>
<feature type="transmembrane region" description="Helical" evidence="2">
    <location>
        <begin position="46"/>
        <end position="66"/>
    </location>
</feature>
<sequence>MDQVSKKQPGPADKEQYDSLLSGTDSESVDLDAIDAWSRRRRWGRVPLLIIPALLLFCAGVTLVAIESSNVSRMNTLFSQLHHKLDMLDRHAHSSVPVQVPVPAAPKAAPPTGDEFGHCGASIAEARSLGCIFDPMSWAWQRPECYHPELVADFLARMDWRFYLSKQALPSEEVSREAWIRGDYLTLYGPGTWHTFHCTYSWRKFHEAFKDKKPMDNDILQIQHTMHCDTVFLHDLDPKLTAACDTSPGGCNTTEVNAGFNSCGWY</sequence>
<feature type="region of interest" description="Disordered" evidence="1">
    <location>
        <begin position="1"/>
        <end position="21"/>
    </location>
</feature>
<keyword evidence="2" id="KW-0472">Membrane</keyword>
<dbReference type="EMBL" id="JAQHRD010000003">
    <property type="protein sequence ID" value="KAJ6442621.1"/>
    <property type="molecule type" value="Genomic_DNA"/>
</dbReference>
<evidence type="ECO:0000313" key="4">
    <source>
        <dbReference type="Proteomes" id="UP001163105"/>
    </source>
</evidence>
<comment type="caution">
    <text evidence="3">The sequence shown here is derived from an EMBL/GenBank/DDBJ whole genome shotgun (WGS) entry which is preliminary data.</text>
</comment>
<dbReference type="AlphaFoldDB" id="A0AB34FV09"/>
<protein>
    <submittedName>
        <fullName evidence="3">Acetylserotonin methytransferase-like protein</fullName>
    </submittedName>
</protein>